<evidence type="ECO:0000313" key="1">
    <source>
        <dbReference type="EMBL" id="MBG9377484.1"/>
    </source>
</evidence>
<dbReference type="InterPro" id="IPR026444">
    <property type="entry name" value="Secre_tail"/>
</dbReference>
<protein>
    <submittedName>
        <fullName evidence="1">T9SS type A sorting domain-containing protein</fullName>
    </submittedName>
</protein>
<sequence>MTTIWIDNTEAIGQTQLELNASSASLTVTGPTTASQTATFLKNDNGSTVFSAATPTTTVNYAITNQVYSGGTYPGIFFGGTSSGQNVVADNIWKKMNTYGGATSIRFSSNPFTGATQGIDVTLNYCIGAMISPYYMTQLYRATNLNARPYYGDITISFNRPVQNPVLHFAAIGGEFSSANGLFQHGFYTEFELGTAEVAAGYTFTRLSGNTYFGVGNNTQVINTNTTIPASNTPGYFTAETTRGSDGSVRLNTNGTNISSIVLRVFLRGMPGVNPTNTQASWGPTNGGVDGYVGDVFTLSATLPTYNITGTVYNDADGMTNNIIDGTATRYAGGTTQLYVNLVDNNNNVYASTAVSSTGTYTFANVVAAAGYKLVLSTSNAVTTASLPAAWAYTGEKEGSGTGSDGTPNGILPLGVLTADVTTRFGIRNCSSPPAVTAAAGTALYCAQSATSPIQLTATPTGGQAPYTYAWTGSGISNATIQNPTATPAAAGSYTVAITDALGCKASASTGNITYDNTVPSISWSCGTNPAWLRLNETNGTTWYWTTASGGKFYPNNTYNPAQDATTSALQQPYIKVAGPYTVKITSVNGCTSSGTINMSATPAGCATVLADEHIRLTAAWAGNNNVLVKWNTPLTNISNFTIQRSTNGTNFTDIGTTEYTQPSAYSFTDVRIPAGCSKLWYRVKATDHNGRENFSSAASLNCNGISAGNIFVAPNPVVNKQFTLNYKVPVTGKLNYELLSVDGKRILAGILENPAPGETASKTIVLPPLEKGLYFLRVSNQQWISKTVKLMIGE</sequence>
<dbReference type="NCBIfam" id="TIGR04183">
    <property type="entry name" value="Por_Secre_tail"/>
    <property type="match status" value="1"/>
</dbReference>
<organism evidence="1 2">
    <name type="scientific">Panacibacter microcysteis</name>
    <dbReference type="NCBI Taxonomy" id="2793269"/>
    <lineage>
        <taxon>Bacteria</taxon>
        <taxon>Pseudomonadati</taxon>
        <taxon>Bacteroidota</taxon>
        <taxon>Chitinophagia</taxon>
        <taxon>Chitinophagales</taxon>
        <taxon>Chitinophagaceae</taxon>
        <taxon>Panacibacter</taxon>
    </lineage>
</organism>
<proteinExistence type="predicted"/>
<dbReference type="RefSeq" id="WP_196991565.1">
    <property type="nucleotide sequence ID" value="NZ_JADWYR010000002.1"/>
</dbReference>
<name>A0A931EAT0_9BACT</name>
<reference evidence="1" key="1">
    <citation type="submission" date="2020-11" db="EMBL/GenBank/DDBJ databases">
        <title>Bacterial whole genome sequence for Panacibacter sp. DH6.</title>
        <authorList>
            <person name="Le V."/>
            <person name="Ko S."/>
            <person name="Ahn C.-Y."/>
            <person name="Oh H.-M."/>
        </authorList>
    </citation>
    <scope>NUCLEOTIDE SEQUENCE</scope>
    <source>
        <strain evidence="1">DH6</strain>
    </source>
</reference>
<dbReference type="AlphaFoldDB" id="A0A931EAT0"/>
<dbReference type="InterPro" id="IPR013783">
    <property type="entry name" value="Ig-like_fold"/>
</dbReference>
<dbReference type="EMBL" id="JADWYR010000002">
    <property type="protein sequence ID" value="MBG9377484.1"/>
    <property type="molecule type" value="Genomic_DNA"/>
</dbReference>
<dbReference type="Gene3D" id="2.60.40.10">
    <property type="entry name" value="Immunoglobulins"/>
    <property type="match status" value="2"/>
</dbReference>
<keyword evidence="2" id="KW-1185">Reference proteome</keyword>
<comment type="caution">
    <text evidence="1">The sequence shown here is derived from an EMBL/GenBank/DDBJ whole genome shotgun (WGS) entry which is preliminary data.</text>
</comment>
<gene>
    <name evidence="1" type="ORF">I5907_14665</name>
</gene>
<evidence type="ECO:0000313" key="2">
    <source>
        <dbReference type="Proteomes" id="UP000628448"/>
    </source>
</evidence>
<accession>A0A931EAT0</accession>
<dbReference type="Proteomes" id="UP000628448">
    <property type="component" value="Unassembled WGS sequence"/>
</dbReference>